<dbReference type="InterPro" id="IPR019734">
    <property type="entry name" value="TPR_rpt"/>
</dbReference>
<feature type="region of interest" description="Disordered" evidence="3">
    <location>
        <begin position="967"/>
        <end position="997"/>
    </location>
</feature>
<keyword evidence="2" id="KW-0802">TPR repeat</keyword>
<evidence type="ECO:0000313" key="5">
    <source>
        <dbReference type="EMBL" id="KAK7258216.1"/>
    </source>
</evidence>
<keyword evidence="6" id="KW-1185">Reference proteome</keyword>
<dbReference type="SUPFAM" id="SSF48371">
    <property type="entry name" value="ARM repeat"/>
    <property type="match status" value="1"/>
</dbReference>
<dbReference type="InterPro" id="IPR016024">
    <property type="entry name" value="ARM-type_fold"/>
</dbReference>
<feature type="repeat" description="TPR" evidence="2">
    <location>
        <begin position="1435"/>
        <end position="1468"/>
    </location>
</feature>
<dbReference type="InterPro" id="IPR046357">
    <property type="entry name" value="PPIase_dom_sf"/>
</dbReference>
<dbReference type="Gene3D" id="1.25.40.10">
    <property type="entry name" value="Tetratricopeptide repeat domain"/>
    <property type="match status" value="1"/>
</dbReference>
<name>A0AAN9EJ95_CROPI</name>
<keyword evidence="1" id="KW-0413">Isomerase</keyword>
<accession>A0AAN9EJ95</accession>
<keyword evidence="1" id="KW-0697">Rotamase</keyword>
<dbReference type="PROSITE" id="PS50059">
    <property type="entry name" value="FKBP_PPIASE"/>
    <property type="match status" value="1"/>
</dbReference>
<feature type="region of interest" description="Disordered" evidence="3">
    <location>
        <begin position="1155"/>
        <end position="1186"/>
    </location>
</feature>
<dbReference type="GO" id="GO:0003755">
    <property type="term" value="F:peptidyl-prolyl cis-trans isomerase activity"/>
    <property type="evidence" value="ECO:0007669"/>
    <property type="project" value="UniProtKB-KW"/>
</dbReference>
<dbReference type="FunFam" id="1.25.40.10:FF:000708">
    <property type="entry name" value="Peptidylprolyl isomerase"/>
    <property type="match status" value="1"/>
</dbReference>
<dbReference type="Gene3D" id="3.10.50.40">
    <property type="match status" value="1"/>
</dbReference>
<dbReference type="SUPFAM" id="SSF48452">
    <property type="entry name" value="TPR-like"/>
    <property type="match status" value="1"/>
</dbReference>
<feature type="compositionally biased region" description="Polar residues" evidence="3">
    <location>
        <begin position="972"/>
        <end position="981"/>
    </location>
</feature>
<comment type="catalytic activity">
    <reaction evidence="1">
        <text>[protein]-peptidylproline (omega=180) = [protein]-peptidylproline (omega=0)</text>
        <dbReference type="Rhea" id="RHEA:16237"/>
        <dbReference type="Rhea" id="RHEA-COMP:10747"/>
        <dbReference type="Rhea" id="RHEA-COMP:10748"/>
        <dbReference type="ChEBI" id="CHEBI:83833"/>
        <dbReference type="ChEBI" id="CHEBI:83834"/>
        <dbReference type="EC" id="5.2.1.8"/>
    </reaction>
</comment>
<dbReference type="InterPro" id="IPR055296">
    <property type="entry name" value="SRL2-like"/>
</dbReference>
<evidence type="ECO:0000259" key="4">
    <source>
        <dbReference type="PROSITE" id="PS50059"/>
    </source>
</evidence>
<dbReference type="SUPFAM" id="SSF54534">
    <property type="entry name" value="FKBP-like"/>
    <property type="match status" value="1"/>
</dbReference>
<reference evidence="5 6" key="1">
    <citation type="submission" date="2024-01" db="EMBL/GenBank/DDBJ databases">
        <title>The genomes of 5 underutilized Papilionoideae crops provide insights into root nodulation and disease resistanc.</title>
        <authorList>
            <person name="Yuan L."/>
        </authorList>
    </citation>
    <scope>NUCLEOTIDE SEQUENCE [LARGE SCALE GENOMIC DNA]</scope>
    <source>
        <strain evidence="5">ZHUSHIDOU_FW_LH</strain>
        <tissue evidence="5">Leaf</tissue>
    </source>
</reference>
<feature type="compositionally biased region" description="Basic and acidic residues" evidence="3">
    <location>
        <begin position="1155"/>
        <end position="1172"/>
    </location>
</feature>
<dbReference type="EC" id="5.2.1.8" evidence="1"/>
<comment type="caution">
    <text evidence="5">The sequence shown here is derived from an EMBL/GenBank/DDBJ whole genome shotgun (WGS) entry which is preliminary data.</text>
</comment>
<dbReference type="EMBL" id="JAYWIO010000006">
    <property type="protein sequence ID" value="KAK7258216.1"/>
    <property type="molecule type" value="Genomic_DNA"/>
</dbReference>
<organism evidence="5 6">
    <name type="scientific">Crotalaria pallida</name>
    <name type="common">Smooth rattlebox</name>
    <name type="synonym">Crotalaria striata</name>
    <dbReference type="NCBI Taxonomy" id="3830"/>
    <lineage>
        <taxon>Eukaryota</taxon>
        <taxon>Viridiplantae</taxon>
        <taxon>Streptophyta</taxon>
        <taxon>Embryophyta</taxon>
        <taxon>Tracheophyta</taxon>
        <taxon>Spermatophyta</taxon>
        <taxon>Magnoliopsida</taxon>
        <taxon>eudicotyledons</taxon>
        <taxon>Gunneridae</taxon>
        <taxon>Pentapetalae</taxon>
        <taxon>rosids</taxon>
        <taxon>fabids</taxon>
        <taxon>Fabales</taxon>
        <taxon>Fabaceae</taxon>
        <taxon>Papilionoideae</taxon>
        <taxon>50 kb inversion clade</taxon>
        <taxon>genistoids sensu lato</taxon>
        <taxon>core genistoids</taxon>
        <taxon>Crotalarieae</taxon>
        <taxon>Crotalaria</taxon>
    </lineage>
</organism>
<evidence type="ECO:0000256" key="1">
    <source>
        <dbReference type="PROSITE-ProRule" id="PRU00277"/>
    </source>
</evidence>
<sequence>MSVISRNIWPVCGSLCCFCPALRERSRHPIKRYKKLLADIFPRSQDDDQPNDRKIAKLCEYASRNPLRVPKITSYLEQRCYRELRNENYQSVKIVICIYRKLLVSCKDQMPLFASSLLGIIQILLDQTRHDEVQILGCQTLFDFVNNQRDGTYMFNLDGFISKLCNLAQEMGDDVKIQHLRAAGLQVLSSMVWFMGEFSHISTEFDNVVSVVLENYGDVEQDSLSGNAMRLTSWRTIVNEKGEVNMPMEDTVNPGIWSRICINNMAKLAKEGTTVRRVLESLFRYFDNANLWSPEHGLALSVLLNMQSIIENSGQNTHLLLSILVKHLDHKNVLKNPNMQLDIVGVITNLAQQTRVRQSVAIIGALSDMMRHLRKSIHCSLDDSNLGAEVIQWNQKYRTEVDECLVQLTIKIADAGPVLDTMAVLLENMSNITVMARTLISAVYRTAQIVASIPNLSYQNKAFPEALFHQLLLAMVHADQETRVGAHRIFSVVLVPSSVCPQPSSSMPPLTKAIEIQRMLSRNVSVFSSSAALFEKLERKENSLEENIHPDENTNDNSILNRLKSTYSRTSSRRNSMILGESLDRRNSKITHSPSMMNRLTSSYNRATSMKRPQLSAIVEENATDSSNKQLALPLRLSSHQITLLLSSIWVQSIYPLNTPENFEAIAHTFSLVLLVARSKHSSREALIQSFQLAFSLRSISLNEKVKLQPSRRRSLFTLATSMIIFTSKAYNILSIISIAKMELTDKTVDPFLQLVNDSKLQAVTDTIRQPSKVYGSNEDDEDALKSLSGLKLIESQSKESFATMIVQSLGKSSNESPFLIEQLVNDFTPDDACPLGAQLSSETTGNIYLSELKDDDKLPEMVDIPLFTIDDDIPAGGLGSQTDLDALQPSENPNLLSVDDILGSVLETTHQVGRISVSTASDMPYKEMALHCESLIMGKQQKLSTFMGTNPVHGNSFRIRAHDYNQEKDSSNNVQQSLPPSGNPFLDSNLGPTPHNTLPDTGPMLCATAYQHEADFFQLPASRPYDNFLKAAGYIFQSANRSKYIRTISMTMKLGHSMSHHLIQSFMDQKRLYKHVFLLVNRLLPHRTTTLNSPSFSFSHYPNPNQPPFYFLYHITSLQVLHSRSSFTADQTPNLFPSLSLSLSLLQKPMADEIQDHPHQPHPLREQREEEQVSNENNNNNNEEEITQISSTFVKGGDSPLEVSNPPQVDSQVEILHDKVTKQIIKQGHGNKPPTKYSTCFFHYRAWSEGTQHKFEDTWQEQRPIEMVLGKEKKEMTGLAIGVATMKAGERALLHVGWELGYGKEGSFSFPNVPPMADLVYEVELIGFDPTKEGKARSDMTVEERIGAADQRKADGNALFQEEKLEEAMQQYEMAIAYMGDDFMFQLFGKYRDMALAVKNPCHLNTAACLIKLNRYEEAIGQCSIVLAEDENNVKALFRRGKARAALGQTDAAREDFLKARKYAPEDKAIARELRSLAEHDKVIHQKQRELYKGIFGPRPEPKPKPSNWLILIWQWLLSVFYRLFKRERHKSD</sequence>
<dbReference type="InterPro" id="IPR001179">
    <property type="entry name" value="PPIase_FKBP_dom"/>
</dbReference>
<dbReference type="PANTHER" id="PTHR46087">
    <property type="entry name" value="PUTATIVE, EXPRESSED-RELATED"/>
    <property type="match status" value="1"/>
</dbReference>
<feature type="domain" description="PPIase FKBP-type" evidence="4">
    <location>
        <begin position="1238"/>
        <end position="1330"/>
    </location>
</feature>
<dbReference type="Pfam" id="PF21052">
    <property type="entry name" value="EFR3_ARM"/>
    <property type="match status" value="1"/>
</dbReference>
<proteinExistence type="predicted"/>
<gene>
    <name evidence="5" type="ORF">RIF29_32751</name>
</gene>
<dbReference type="PANTHER" id="PTHR46087:SF7">
    <property type="entry name" value="CYCLIN-LIKE PROTEIN"/>
    <property type="match status" value="1"/>
</dbReference>
<dbReference type="InterPro" id="IPR049152">
    <property type="entry name" value="EFR3-like_ARM"/>
</dbReference>
<evidence type="ECO:0000313" key="6">
    <source>
        <dbReference type="Proteomes" id="UP001372338"/>
    </source>
</evidence>
<protein>
    <recommendedName>
        <fullName evidence="1">peptidylprolyl isomerase</fullName>
        <ecNumber evidence="1">5.2.1.8</ecNumber>
    </recommendedName>
</protein>
<dbReference type="Pfam" id="PF00254">
    <property type="entry name" value="FKBP_C"/>
    <property type="match status" value="1"/>
</dbReference>
<dbReference type="InterPro" id="IPR011990">
    <property type="entry name" value="TPR-like_helical_dom_sf"/>
</dbReference>
<dbReference type="SMART" id="SM00028">
    <property type="entry name" value="TPR"/>
    <property type="match status" value="3"/>
</dbReference>
<evidence type="ECO:0000256" key="2">
    <source>
        <dbReference type="PROSITE-ProRule" id="PRU00339"/>
    </source>
</evidence>
<evidence type="ECO:0000256" key="3">
    <source>
        <dbReference type="SAM" id="MobiDB-lite"/>
    </source>
</evidence>
<dbReference type="PROSITE" id="PS50005">
    <property type="entry name" value="TPR"/>
    <property type="match status" value="1"/>
</dbReference>
<dbReference type="Proteomes" id="UP001372338">
    <property type="component" value="Unassembled WGS sequence"/>
</dbReference>